<comment type="similarity">
    <text evidence="1">Belongs to the enoyl-CoA hydratase/isomerase family.</text>
</comment>
<dbReference type="GeneID" id="63699877"/>
<dbReference type="STRING" id="1388766.A0A017S757"/>
<dbReference type="HOGENOM" id="CLU_009834_7_2_1"/>
<dbReference type="AlphaFoldDB" id="A0A017S757"/>
<proteinExistence type="inferred from homology"/>
<dbReference type="CDD" id="cd06558">
    <property type="entry name" value="crotonase-like"/>
    <property type="match status" value="1"/>
</dbReference>
<evidence type="ECO:0000313" key="2">
    <source>
        <dbReference type="EMBL" id="EYE92671.1"/>
    </source>
</evidence>
<protein>
    <submittedName>
        <fullName evidence="2">ClpP/crotonase</fullName>
    </submittedName>
</protein>
<accession>A0A017S757</accession>
<dbReference type="Pfam" id="PF00378">
    <property type="entry name" value="ECH_1"/>
    <property type="match status" value="1"/>
</dbReference>
<dbReference type="InterPro" id="IPR001753">
    <property type="entry name" value="Enoyl-CoA_hydra/iso"/>
</dbReference>
<name>A0A017S757_ASPRC</name>
<dbReference type="InterPro" id="IPR051053">
    <property type="entry name" value="ECH/Chromodomain_protein"/>
</dbReference>
<dbReference type="SUPFAM" id="SSF52096">
    <property type="entry name" value="ClpP/crotonase"/>
    <property type="match status" value="1"/>
</dbReference>
<dbReference type="RefSeq" id="XP_040636359.1">
    <property type="nucleotide sequence ID" value="XM_040784753.1"/>
</dbReference>
<dbReference type="InterPro" id="IPR029045">
    <property type="entry name" value="ClpP/crotonase-like_dom_sf"/>
</dbReference>
<evidence type="ECO:0000256" key="1">
    <source>
        <dbReference type="ARBA" id="ARBA00005254"/>
    </source>
</evidence>
<evidence type="ECO:0000313" key="3">
    <source>
        <dbReference type="Proteomes" id="UP000019804"/>
    </source>
</evidence>
<reference evidence="3" key="1">
    <citation type="journal article" date="2014" name="Nat. Commun.">
        <title>Genomic adaptations of the halophilic Dead Sea filamentous fungus Eurotium rubrum.</title>
        <authorList>
            <person name="Kis-Papo T."/>
            <person name="Weig A.R."/>
            <person name="Riley R."/>
            <person name="Persoh D."/>
            <person name="Salamov A."/>
            <person name="Sun H."/>
            <person name="Lipzen A."/>
            <person name="Wasser S.P."/>
            <person name="Rambold G."/>
            <person name="Grigoriev I.V."/>
            <person name="Nevo E."/>
        </authorList>
    </citation>
    <scope>NUCLEOTIDE SEQUENCE [LARGE SCALE GENOMIC DNA]</scope>
    <source>
        <strain evidence="3">CBS 135680</strain>
    </source>
</reference>
<dbReference type="Proteomes" id="UP000019804">
    <property type="component" value="Unassembled WGS sequence"/>
</dbReference>
<dbReference type="PANTHER" id="PTHR43684:SF4">
    <property type="entry name" value="ENOYL-COA HYDRATASE_ISOMERASE FAMILY PROTEIN (AFU_ORTHOLOGUE AFUA_1G01890)"/>
    <property type="match status" value="1"/>
</dbReference>
<dbReference type="OrthoDB" id="2018133at2759"/>
<sequence length="308" mass="33665">MALPESYHALPFQEIAISHVPPTSPIPTSVVLLTLNRPQRLNAVTEQMIEELVTAYEYFKADDRIKAVVVTGAGKGFCVGADLEIGFGGMLQKLKENPSKMTDQYRDGGGRVALAMHNCHKPIIMAINGPTAGFGTTMTLPATVRVASADAKISFIFSRRGLVMEACSSYFLPRLVGLSRALHLVTTGETYEASDPLLNQLFSEVLPSPEKAVERALHIAADIAKYTSTVSTAVMRDMMYRSPSSVEEAHLLDSKIFLGMLMSKDSQEGIKSFVQKREPEFKGSMACDAPHGWPWWDASHMEGGKAKL</sequence>
<keyword evidence="3" id="KW-1185">Reference proteome</keyword>
<dbReference type="PANTHER" id="PTHR43684">
    <property type="match status" value="1"/>
</dbReference>
<dbReference type="EMBL" id="KK088435">
    <property type="protein sequence ID" value="EYE92671.1"/>
    <property type="molecule type" value="Genomic_DNA"/>
</dbReference>
<gene>
    <name evidence="2" type="ORF">EURHEDRAFT_461853</name>
</gene>
<organism evidence="2 3">
    <name type="scientific">Aspergillus ruber (strain CBS 135680)</name>
    <dbReference type="NCBI Taxonomy" id="1388766"/>
    <lineage>
        <taxon>Eukaryota</taxon>
        <taxon>Fungi</taxon>
        <taxon>Dikarya</taxon>
        <taxon>Ascomycota</taxon>
        <taxon>Pezizomycotina</taxon>
        <taxon>Eurotiomycetes</taxon>
        <taxon>Eurotiomycetidae</taxon>
        <taxon>Eurotiales</taxon>
        <taxon>Aspergillaceae</taxon>
        <taxon>Aspergillus</taxon>
        <taxon>Aspergillus subgen. Aspergillus</taxon>
    </lineage>
</organism>
<dbReference type="Gene3D" id="3.90.226.10">
    <property type="entry name" value="2-enoyl-CoA Hydratase, Chain A, domain 1"/>
    <property type="match status" value="1"/>
</dbReference>